<dbReference type="Proteomes" id="UP001159641">
    <property type="component" value="Unassembled WGS sequence"/>
</dbReference>
<name>A0AB34HXT9_ESCRO</name>
<feature type="region of interest" description="Disordered" evidence="1">
    <location>
        <begin position="133"/>
        <end position="170"/>
    </location>
</feature>
<evidence type="ECO:0000313" key="2">
    <source>
        <dbReference type="EMBL" id="KAJ8795795.1"/>
    </source>
</evidence>
<sequence length="251" mass="26424">MPAPCPPPTPHAIAIPPQAVSPAPPPLPLLSHHLSLSHQLPGARLQSARLQLASLHAASPALERVQVCVDLDRDFWNNNESTVQQKWSSYPPKEFILNISPYAPYGDPRLSLNGTLLAGAKVAAAAGLAVEREGRLGEKPAPVPPPGEDALRSGGAAPSEPGSGGKAGRGRWRMVQSHLAAGKLNLSNQQMALDPGVKPFHFDYQATPLACPSLACIMTPSVPQANREQPGCPHWLILISAIPIGCPSLGQ</sequence>
<evidence type="ECO:0000313" key="3">
    <source>
        <dbReference type="Proteomes" id="UP001159641"/>
    </source>
</evidence>
<gene>
    <name evidence="2" type="ORF">J1605_002557</name>
</gene>
<organism evidence="2 3">
    <name type="scientific">Eschrichtius robustus</name>
    <name type="common">California gray whale</name>
    <name type="synonym">Eschrichtius gibbosus</name>
    <dbReference type="NCBI Taxonomy" id="9764"/>
    <lineage>
        <taxon>Eukaryota</taxon>
        <taxon>Metazoa</taxon>
        <taxon>Chordata</taxon>
        <taxon>Craniata</taxon>
        <taxon>Vertebrata</taxon>
        <taxon>Euteleostomi</taxon>
        <taxon>Mammalia</taxon>
        <taxon>Eutheria</taxon>
        <taxon>Laurasiatheria</taxon>
        <taxon>Artiodactyla</taxon>
        <taxon>Whippomorpha</taxon>
        <taxon>Cetacea</taxon>
        <taxon>Mysticeti</taxon>
        <taxon>Eschrichtiidae</taxon>
        <taxon>Eschrichtius</taxon>
    </lineage>
</organism>
<dbReference type="AlphaFoldDB" id="A0AB34HXT9"/>
<comment type="caution">
    <text evidence="2">The sequence shown here is derived from an EMBL/GenBank/DDBJ whole genome shotgun (WGS) entry which is preliminary data.</text>
</comment>
<protein>
    <submittedName>
        <fullName evidence="2">Uncharacterized protein</fullName>
    </submittedName>
</protein>
<reference evidence="2 3" key="1">
    <citation type="submission" date="2022-11" db="EMBL/GenBank/DDBJ databases">
        <title>Whole genome sequence of Eschrichtius robustus ER-17-0199.</title>
        <authorList>
            <person name="Bruniche-Olsen A."/>
            <person name="Black A.N."/>
            <person name="Fields C.J."/>
            <person name="Walden K."/>
            <person name="Dewoody J.A."/>
        </authorList>
    </citation>
    <scope>NUCLEOTIDE SEQUENCE [LARGE SCALE GENOMIC DNA]</scope>
    <source>
        <strain evidence="2">ER-17-0199</strain>
        <tissue evidence="2">Blubber</tissue>
    </source>
</reference>
<dbReference type="EMBL" id="JAIQCJ010000544">
    <property type="protein sequence ID" value="KAJ8795795.1"/>
    <property type="molecule type" value="Genomic_DNA"/>
</dbReference>
<evidence type="ECO:0000256" key="1">
    <source>
        <dbReference type="SAM" id="MobiDB-lite"/>
    </source>
</evidence>
<accession>A0AB34HXT9</accession>
<proteinExistence type="predicted"/>
<keyword evidence="3" id="KW-1185">Reference proteome</keyword>